<dbReference type="InterPro" id="IPR008427">
    <property type="entry name" value="Extracellular_membr_CFEM_dom"/>
</dbReference>
<keyword evidence="11" id="KW-0472">Membrane</keyword>
<dbReference type="EMBL" id="KN832886">
    <property type="protein sequence ID" value="KIM95637.1"/>
    <property type="molecule type" value="Genomic_DNA"/>
</dbReference>
<evidence type="ECO:0000256" key="9">
    <source>
        <dbReference type="PROSITE-ProRule" id="PRU01356"/>
    </source>
</evidence>
<feature type="region of interest" description="Disordered" evidence="10">
    <location>
        <begin position="123"/>
        <end position="203"/>
    </location>
</feature>
<proteinExistence type="inferred from homology"/>
<keyword evidence="4" id="KW-0964">Secreted</keyword>
<keyword evidence="11" id="KW-0812">Transmembrane</keyword>
<feature type="chain" id="PRO_5002173470" description="CFEM domain-containing protein" evidence="12">
    <location>
        <begin position="22"/>
        <end position="226"/>
    </location>
</feature>
<keyword evidence="15" id="KW-1185">Reference proteome</keyword>
<dbReference type="STRING" id="913774.A0A0C3D183"/>
<dbReference type="OrthoDB" id="5421290at2759"/>
<dbReference type="GO" id="GO:0098552">
    <property type="term" value="C:side of membrane"/>
    <property type="evidence" value="ECO:0007669"/>
    <property type="project" value="UniProtKB-KW"/>
</dbReference>
<dbReference type="PROSITE" id="PS52012">
    <property type="entry name" value="CFEM"/>
    <property type="match status" value="1"/>
</dbReference>
<evidence type="ECO:0000256" key="3">
    <source>
        <dbReference type="ARBA" id="ARBA00010031"/>
    </source>
</evidence>
<accession>A0A0C3D183</accession>
<sequence>MKGPNYIADILILFLVTIGAAQNVDTATVSITGLAAFSVQPACVQSCVFYNSFDVADYLVFELGCTSTIYNECYCTQIQDKSASTALSTCVNTLCKGTTEISNAISLYESYCNGAGYPRTVSASQTSTTTSSSTPASTTPSSTTPTTTPTSSSSSTAASSTPSSSSPSSTPPPSTTTSSTESSSGTSTSTPSPSQSSKNDASSIAGSHIGALFAGLILVAGLIYAW</sequence>
<keyword evidence="5" id="KW-0325">Glycoprotein</keyword>
<feature type="compositionally biased region" description="Low complexity" evidence="10">
    <location>
        <begin position="175"/>
        <end position="197"/>
    </location>
</feature>
<evidence type="ECO:0000256" key="4">
    <source>
        <dbReference type="ARBA" id="ARBA00022525"/>
    </source>
</evidence>
<reference evidence="15" key="2">
    <citation type="submission" date="2015-01" db="EMBL/GenBank/DDBJ databases">
        <title>Evolutionary Origins and Diversification of the Mycorrhizal Mutualists.</title>
        <authorList>
            <consortium name="DOE Joint Genome Institute"/>
            <consortium name="Mycorrhizal Genomics Consortium"/>
            <person name="Kohler A."/>
            <person name="Kuo A."/>
            <person name="Nagy L.G."/>
            <person name="Floudas D."/>
            <person name="Copeland A."/>
            <person name="Barry K.W."/>
            <person name="Cichocki N."/>
            <person name="Veneault-Fourrey C."/>
            <person name="LaButti K."/>
            <person name="Lindquist E.A."/>
            <person name="Lipzen A."/>
            <person name="Lundell T."/>
            <person name="Morin E."/>
            <person name="Murat C."/>
            <person name="Riley R."/>
            <person name="Ohm R."/>
            <person name="Sun H."/>
            <person name="Tunlid A."/>
            <person name="Henrissat B."/>
            <person name="Grigoriev I.V."/>
            <person name="Hibbett D.S."/>
            <person name="Martin F."/>
        </authorList>
    </citation>
    <scope>NUCLEOTIDE SEQUENCE [LARGE SCALE GENOMIC DNA]</scope>
    <source>
        <strain evidence="15">Zn</strain>
    </source>
</reference>
<evidence type="ECO:0000259" key="13">
    <source>
        <dbReference type="PROSITE" id="PS52012"/>
    </source>
</evidence>
<evidence type="ECO:0000256" key="10">
    <source>
        <dbReference type="SAM" id="MobiDB-lite"/>
    </source>
</evidence>
<comment type="similarity">
    <text evidence="3">Belongs to the RBT5 family.</text>
</comment>
<dbReference type="Proteomes" id="UP000054321">
    <property type="component" value="Unassembled WGS sequence"/>
</dbReference>
<organism evidence="14 15">
    <name type="scientific">Oidiodendron maius (strain Zn)</name>
    <dbReference type="NCBI Taxonomy" id="913774"/>
    <lineage>
        <taxon>Eukaryota</taxon>
        <taxon>Fungi</taxon>
        <taxon>Dikarya</taxon>
        <taxon>Ascomycota</taxon>
        <taxon>Pezizomycotina</taxon>
        <taxon>Leotiomycetes</taxon>
        <taxon>Leotiomycetes incertae sedis</taxon>
        <taxon>Myxotrichaceae</taxon>
        <taxon>Oidiodendron</taxon>
    </lineage>
</organism>
<keyword evidence="11" id="KW-1133">Transmembrane helix</keyword>
<dbReference type="AlphaFoldDB" id="A0A0C3D183"/>
<evidence type="ECO:0000313" key="15">
    <source>
        <dbReference type="Proteomes" id="UP000054321"/>
    </source>
</evidence>
<evidence type="ECO:0000256" key="8">
    <source>
        <dbReference type="ARBA" id="ARBA00023288"/>
    </source>
</evidence>
<comment type="subcellular location">
    <subcellularLocation>
        <location evidence="1">Membrane</location>
        <topology evidence="1">Lipid-anchor</topology>
        <topology evidence="1">GPI-anchor</topology>
    </subcellularLocation>
    <subcellularLocation>
        <location evidence="2">Secreted</location>
    </subcellularLocation>
</comment>
<dbReference type="HOGENOM" id="CLU_1225092_0_0_1"/>
<comment type="caution">
    <text evidence="9">Lacks conserved residue(s) required for the propagation of feature annotation.</text>
</comment>
<evidence type="ECO:0000256" key="1">
    <source>
        <dbReference type="ARBA" id="ARBA00004589"/>
    </source>
</evidence>
<evidence type="ECO:0000256" key="2">
    <source>
        <dbReference type="ARBA" id="ARBA00004613"/>
    </source>
</evidence>
<evidence type="ECO:0000256" key="6">
    <source>
        <dbReference type="ARBA" id="ARBA00022729"/>
    </source>
</evidence>
<evidence type="ECO:0000313" key="14">
    <source>
        <dbReference type="EMBL" id="KIM95637.1"/>
    </source>
</evidence>
<name>A0A0C3D183_OIDMZ</name>
<keyword evidence="8" id="KW-0449">Lipoprotein</keyword>
<keyword evidence="5" id="KW-0336">GPI-anchor</keyword>
<feature type="domain" description="CFEM" evidence="13">
    <location>
        <begin position="15"/>
        <end position="139"/>
    </location>
</feature>
<evidence type="ECO:0000256" key="5">
    <source>
        <dbReference type="ARBA" id="ARBA00022622"/>
    </source>
</evidence>
<feature type="signal peptide" evidence="12">
    <location>
        <begin position="1"/>
        <end position="21"/>
    </location>
</feature>
<reference evidence="14 15" key="1">
    <citation type="submission" date="2014-04" db="EMBL/GenBank/DDBJ databases">
        <authorList>
            <consortium name="DOE Joint Genome Institute"/>
            <person name="Kuo A."/>
            <person name="Martino E."/>
            <person name="Perotto S."/>
            <person name="Kohler A."/>
            <person name="Nagy L.G."/>
            <person name="Floudas D."/>
            <person name="Copeland A."/>
            <person name="Barry K.W."/>
            <person name="Cichocki N."/>
            <person name="Veneault-Fourrey C."/>
            <person name="LaButti K."/>
            <person name="Lindquist E.A."/>
            <person name="Lipzen A."/>
            <person name="Lundell T."/>
            <person name="Morin E."/>
            <person name="Murat C."/>
            <person name="Sun H."/>
            <person name="Tunlid A."/>
            <person name="Henrissat B."/>
            <person name="Grigoriev I.V."/>
            <person name="Hibbett D.S."/>
            <person name="Martin F."/>
            <person name="Nordberg H.P."/>
            <person name="Cantor M.N."/>
            <person name="Hua S.X."/>
        </authorList>
    </citation>
    <scope>NUCLEOTIDE SEQUENCE [LARGE SCALE GENOMIC DNA]</scope>
    <source>
        <strain evidence="14 15">Zn</strain>
    </source>
</reference>
<protein>
    <recommendedName>
        <fullName evidence="13">CFEM domain-containing protein</fullName>
    </recommendedName>
</protein>
<evidence type="ECO:0000256" key="7">
    <source>
        <dbReference type="ARBA" id="ARBA00023157"/>
    </source>
</evidence>
<dbReference type="GO" id="GO:0005576">
    <property type="term" value="C:extracellular region"/>
    <property type="evidence" value="ECO:0007669"/>
    <property type="project" value="UniProtKB-SubCell"/>
</dbReference>
<evidence type="ECO:0000256" key="12">
    <source>
        <dbReference type="SAM" id="SignalP"/>
    </source>
</evidence>
<feature type="compositionally biased region" description="Low complexity" evidence="10">
    <location>
        <begin position="123"/>
        <end position="168"/>
    </location>
</feature>
<keyword evidence="6 12" id="KW-0732">Signal</keyword>
<evidence type="ECO:0000256" key="11">
    <source>
        <dbReference type="SAM" id="Phobius"/>
    </source>
</evidence>
<feature type="transmembrane region" description="Helical" evidence="11">
    <location>
        <begin position="204"/>
        <end position="225"/>
    </location>
</feature>
<gene>
    <name evidence="14" type="ORF">OIDMADRAFT_148728</name>
</gene>
<dbReference type="InParanoid" id="A0A0C3D183"/>
<keyword evidence="7" id="KW-1015">Disulfide bond</keyword>